<dbReference type="OrthoDB" id="343383at2"/>
<dbReference type="PANTHER" id="PTHR44688">
    <property type="entry name" value="DNA-BINDING TRANSCRIPTIONAL ACTIVATOR DEVR_DOSR"/>
    <property type="match status" value="1"/>
</dbReference>
<accession>A0A2P7QQK5</accession>
<dbReference type="GO" id="GO:0006355">
    <property type="term" value="P:regulation of DNA-templated transcription"/>
    <property type="evidence" value="ECO:0007669"/>
    <property type="project" value="InterPro"/>
</dbReference>
<dbReference type="Pfam" id="PF00196">
    <property type="entry name" value="GerE"/>
    <property type="match status" value="1"/>
</dbReference>
<dbReference type="RefSeq" id="WP_106453847.1">
    <property type="nucleotide sequence ID" value="NZ_PXYH01000015.1"/>
</dbReference>
<dbReference type="PROSITE" id="PS50043">
    <property type="entry name" value="HTH_LUXR_2"/>
    <property type="match status" value="1"/>
</dbReference>
<evidence type="ECO:0000313" key="5">
    <source>
        <dbReference type="EMBL" id="PSJ40241.1"/>
    </source>
</evidence>
<proteinExistence type="predicted"/>
<dbReference type="EMBL" id="PXYH01000015">
    <property type="protein sequence ID" value="PSJ40241.1"/>
    <property type="molecule type" value="Genomic_DNA"/>
</dbReference>
<keyword evidence="1" id="KW-0805">Transcription regulation</keyword>
<organism evidence="5 6">
    <name type="scientific">Zobellella taiwanensis</name>
    <dbReference type="NCBI Taxonomy" id="347535"/>
    <lineage>
        <taxon>Bacteria</taxon>
        <taxon>Pseudomonadati</taxon>
        <taxon>Pseudomonadota</taxon>
        <taxon>Gammaproteobacteria</taxon>
        <taxon>Aeromonadales</taxon>
        <taxon>Aeromonadaceae</taxon>
        <taxon>Zobellella</taxon>
    </lineage>
</organism>
<dbReference type="CDD" id="cd06170">
    <property type="entry name" value="LuxR_C_like"/>
    <property type="match status" value="1"/>
</dbReference>
<dbReference type="SMART" id="SM00421">
    <property type="entry name" value="HTH_LUXR"/>
    <property type="match status" value="1"/>
</dbReference>
<sequence>MNPLDETLLTRAIEALGSATFPRALAGLLQSLIDCDCLLMVGYRQGGPAVYLYDNLSRRRELLFQRYLNGLYTEDPFCRALSAGLEPGVYSLRGLAAEQGMSPRYLADFYRDTGWREELGLVIRLSHGQWLMMFMGRLQPRPFGLVEQAGLRRRLPLLEALCRRHWPAGTAPLALAPPGGLDMEQRVQAALASFGRGRLTRREAQVAALLVQGMDNEAIAASLGIGEGTVKNHRKHLYAKLGVDSRSALFARFLSHLITAAGIP</sequence>
<dbReference type="Gene3D" id="1.10.10.10">
    <property type="entry name" value="Winged helix-like DNA-binding domain superfamily/Winged helix DNA-binding domain"/>
    <property type="match status" value="1"/>
</dbReference>
<dbReference type="AlphaFoldDB" id="A0A2P7QQK5"/>
<comment type="caution">
    <text evidence="5">The sequence shown here is derived from an EMBL/GenBank/DDBJ whole genome shotgun (WGS) entry which is preliminary data.</text>
</comment>
<keyword evidence="2" id="KW-0238">DNA-binding</keyword>
<dbReference type="GO" id="GO:0003677">
    <property type="term" value="F:DNA binding"/>
    <property type="evidence" value="ECO:0007669"/>
    <property type="project" value="UniProtKB-KW"/>
</dbReference>
<reference evidence="5 6" key="1">
    <citation type="submission" date="2018-03" db="EMBL/GenBank/DDBJ databases">
        <title>The draft genome of Zobellella taiwanensis JCM 13381.</title>
        <authorList>
            <person name="Liu L."/>
            <person name="Li L."/>
            <person name="Wang T."/>
            <person name="Zhang X."/>
            <person name="Liang L."/>
        </authorList>
    </citation>
    <scope>NUCLEOTIDE SEQUENCE [LARGE SCALE GENOMIC DNA]</scope>
    <source>
        <strain evidence="5 6">JCM 13381</strain>
    </source>
</reference>
<evidence type="ECO:0000256" key="2">
    <source>
        <dbReference type="ARBA" id="ARBA00023125"/>
    </source>
</evidence>
<dbReference type="InterPro" id="IPR000792">
    <property type="entry name" value="Tscrpt_reg_LuxR_C"/>
</dbReference>
<keyword evidence="6" id="KW-1185">Reference proteome</keyword>
<dbReference type="SUPFAM" id="SSF46894">
    <property type="entry name" value="C-terminal effector domain of the bipartite response regulators"/>
    <property type="match status" value="1"/>
</dbReference>
<keyword evidence="3" id="KW-0804">Transcription</keyword>
<gene>
    <name evidence="5" type="ORF">C7I36_11470</name>
</gene>
<evidence type="ECO:0000256" key="3">
    <source>
        <dbReference type="ARBA" id="ARBA00023163"/>
    </source>
</evidence>
<dbReference type="Proteomes" id="UP000242181">
    <property type="component" value="Unassembled WGS sequence"/>
</dbReference>
<feature type="domain" description="HTH luxR-type" evidence="4">
    <location>
        <begin position="192"/>
        <end position="257"/>
    </location>
</feature>
<protein>
    <submittedName>
        <fullName evidence="5">LuxR family transcriptional regulator</fullName>
    </submittedName>
</protein>
<dbReference type="PROSITE" id="PS00622">
    <property type="entry name" value="HTH_LUXR_1"/>
    <property type="match status" value="1"/>
</dbReference>
<dbReference type="InterPro" id="IPR016032">
    <property type="entry name" value="Sig_transdc_resp-reg_C-effctor"/>
</dbReference>
<evidence type="ECO:0000259" key="4">
    <source>
        <dbReference type="PROSITE" id="PS50043"/>
    </source>
</evidence>
<dbReference type="PRINTS" id="PR00038">
    <property type="entry name" value="HTHLUXR"/>
</dbReference>
<evidence type="ECO:0000256" key="1">
    <source>
        <dbReference type="ARBA" id="ARBA00023015"/>
    </source>
</evidence>
<dbReference type="PANTHER" id="PTHR44688:SF16">
    <property type="entry name" value="DNA-BINDING TRANSCRIPTIONAL ACTIVATOR DEVR_DOSR"/>
    <property type="match status" value="1"/>
</dbReference>
<name>A0A2P7QQK5_9GAMM</name>
<dbReference type="InterPro" id="IPR036388">
    <property type="entry name" value="WH-like_DNA-bd_sf"/>
</dbReference>
<evidence type="ECO:0000313" key="6">
    <source>
        <dbReference type="Proteomes" id="UP000242181"/>
    </source>
</evidence>